<accession>A0A7C4LNH8</accession>
<dbReference type="InterPro" id="IPR036465">
    <property type="entry name" value="vWFA_dom_sf"/>
</dbReference>
<dbReference type="Pfam" id="PF13519">
    <property type="entry name" value="VWA_2"/>
    <property type="match status" value="1"/>
</dbReference>
<feature type="region of interest" description="Disordered" evidence="1">
    <location>
        <begin position="69"/>
        <end position="89"/>
    </location>
</feature>
<protein>
    <submittedName>
        <fullName evidence="4">VWA domain-containing protein</fullName>
    </submittedName>
</protein>
<reference evidence="4" key="1">
    <citation type="journal article" date="2020" name="mSystems">
        <title>Genome- and Community-Level Interaction Insights into Carbon Utilization and Element Cycling Functions of Hydrothermarchaeota in Hydrothermal Sediment.</title>
        <authorList>
            <person name="Zhou Z."/>
            <person name="Liu Y."/>
            <person name="Xu W."/>
            <person name="Pan J."/>
            <person name="Luo Z.H."/>
            <person name="Li M."/>
        </authorList>
    </citation>
    <scope>NUCLEOTIDE SEQUENCE [LARGE SCALE GENOMIC DNA]</scope>
    <source>
        <strain evidence="4">SpSt-508</strain>
    </source>
</reference>
<name>A0A7C4LNH8_9PLAN</name>
<sequence length="331" mass="35700">MPPTSPQTVVQRRDWVSHRWLAPSWLLSIVLHVTVLSALASWMPRWETAPVGFVDEPFREVGIVVQQPGPTLSAEPESAPTEDISEPVPTDVVPPTTIAPAVPSLPSVAEPLTVPTAIGVGAALPSPSPRELVQSQGASVNEALGGGIPGTAFLGLRDKATRVVFVIDCSGSMYNYNAMQAAKAAVLASLQTLVDSQQFQVIFYNDMPHLLRLGGREAGLAFATEVNKSFARQEIAAVVPDNGTDHMKALTLALRLGPEVIYLLTDADEPQLSAAELDQIHRLNQGRARIHTIEFGKGAELDNGRPNFLKKIAQQNGGSYRYHDVKRGVQR</sequence>
<dbReference type="SUPFAM" id="SSF53300">
    <property type="entry name" value="vWA-like"/>
    <property type="match status" value="1"/>
</dbReference>
<proteinExistence type="predicted"/>
<dbReference type="Gene3D" id="3.40.50.410">
    <property type="entry name" value="von Willebrand factor, type A domain"/>
    <property type="match status" value="1"/>
</dbReference>
<dbReference type="InterPro" id="IPR002035">
    <property type="entry name" value="VWF_A"/>
</dbReference>
<comment type="caution">
    <text evidence="4">The sequence shown here is derived from an EMBL/GenBank/DDBJ whole genome shotgun (WGS) entry which is preliminary data.</text>
</comment>
<dbReference type="AlphaFoldDB" id="A0A7C4LNH8"/>
<evidence type="ECO:0000256" key="2">
    <source>
        <dbReference type="SAM" id="Phobius"/>
    </source>
</evidence>
<dbReference type="EMBL" id="DSVQ01000019">
    <property type="protein sequence ID" value="HGT40916.1"/>
    <property type="molecule type" value="Genomic_DNA"/>
</dbReference>
<gene>
    <name evidence="4" type="ORF">ENS64_16855</name>
</gene>
<evidence type="ECO:0000313" key="4">
    <source>
        <dbReference type="EMBL" id="HGT40916.1"/>
    </source>
</evidence>
<keyword evidence="2" id="KW-1133">Transmembrane helix</keyword>
<keyword evidence="2" id="KW-0812">Transmembrane</keyword>
<evidence type="ECO:0000256" key="1">
    <source>
        <dbReference type="SAM" id="MobiDB-lite"/>
    </source>
</evidence>
<organism evidence="4">
    <name type="scientific">Schlesneria paludicola</name>
    <dbReference type="NCBI Taxonomy" id="360056"/>
    <lineage>
        <taxon>Bacteria</taxon>
        <taxon>Pseudomonadati</taxon>
        <taxon>Planctomycetota</taxon>
        <taxon>Planctomycetia</taxon>
        <taxon>Planctomycetales</taxon>
        <taxon>Planctomycetaceae</taxon>
        <taxon>Schlesneria</taxon>
    </lineage>
</organism>
<feature type="transmembrane region" description="Helical" evidence="2">
    <location>
        <begin position="20"/>
        <end position="40"/>
    </location>
</feature>
<evidence type="ECO:0000259" key="3">
    <source>
        <dbReference type="PROSITE" id="PS50234"/>
    </source>
</evidence>
<feature type="domain" description="VWFA" evidence="3">
    <location>
        <begin position="162"/>
        <end position="331"/>
    </location>
</feature>
<dbReference type="PROSITE" id="PS50234">
    <property type="entry name" value="VWFA"/>
    <property type="match status" value="1"/>
</dbReference>
<keyword evidence="2" id="KW-0472">Membrane</keyword>